<reference evidence="2" key="1">
    <citation type="journal article" date="2023" name="Mol. Phylogenet. Evol.">
        <title>Genome-scale phylogeny and comparative genomics of the fungal order Sordariales.</title>
        <authorList>
            <person name="Hensen N."/>
            <person name="Bonometti L."/>
            <person name="Westerberg I."/>
            <person name="Brannstrom I.O."/>
            <person name="Guillou S."/>
            <person name="Cros-Aarteil S."/>
            <person name="Calhoun S."/>
            <person name="Haridas S."/>
            <person name="Kuo A."/>
            <person name="Mondo S."/>
            <person name="Pangilinan J."/>
            <person name="Riley R."/>
            <person name="LaButti K."/>
            <person name="Andreopoulos B."/>
            <person name="Lipzen A."/>
            <person name="Chen C."/>
            <person name="Yan M."/>
            <person name="Daum C."/>
            <person name="Ng V."/>
            <person name="Clum A."/>
            <person name="Steindorff A."/>
            <person name="Ohm R.A."/>
            <person name="Martin F."/>
            <person name="Silar P."/>
            <person name="Natvig D.O."/>
            <person name="Lalanne C."/>
            <person name="Gautier V."/>
            <person name="Ament-Velasquez S.L."/>
            <person name="Kruys A."/>
            <person name="Hutchinson M.I."/>
            <person name="Powell A.J."/>
            <person name="Barry K."/>
            <person name="Miller A.N."/>
            <person name="Grigoriev I.V."/>
            <person name="Debuchy R."/>
            <person name="Gladieux P."/>
            <person name="Hiltunen Thoren M."/>
            <person name="Johannesson H."/>
        </authorList>
    </citation>
    <scope>NUCLEOTIDE SEQUENCE</scope>
    <source>
        <strain evidence="2">CBS 314.62</strain>
    </source>
</reference>
<reference evidence="2" key="2">
    <citation type="submission" date="2023-06" db="EMBL/GenBank/DDBJ databases">
        <authorList>
            <consortium name="Lawrence Berkeley National Laboratory"/>
            <person name="Haridas S."/>
            <person name="Hensen N."/>
            <person name="Bonometti L."/>
            <person name="Westerberg I."/>
            <person name="Brannstrom I.O."/>
            <person name="Guillou S."/>
            <person name="Cros-Aarteil S."/>
            <person name="Calhoun S."/>
            <person name="Kuo A."/>
            <person name="Mondo S."/>
            <person name="Pangilinan J."/>
            <person name="Riley R."/>
            <person name="Labutti K."/>
            <person name="Andreopoulos B."/>
            <person name="Lipzen A."/>
            <person name="Chen C."/>
            <person name="Yanf M."/>
            <person name="Daum C."/>
            <person name="Ng V."/>
            <person name="Clum A."/>
            <person name="Steindorff A."/>
            <person name="Ohm R."/>
            <person name="Martin F."/>
            <person name="Silar P."/>
            <person name="Natvig D."/>
            <person name="Lalanne C."/>
            <person name="Gautier V."/>
            <person name="Ament-Velasquez S.L."/>
            <person name="Kruys A."/>
            <person name="Hutchinson M.I."/>
            <person name="Powell A.J."/>
            <person name="Barry K."/>
            <person name="Miller A.N."/>
            <person name="Grigoriev I.V."/>
            <person name="Debuchy R."/>
            <person name="Gladieux P."/>
            <person name="Thoren M.H."/>
            <person name="Johannesson H."/>
        </authorList>
    </citation>
    <scope>NUCLEOTIDE SEQUENCE</scope>
    <source>
        <strain evidence="2">CBS 314.62</strain>
    </source>
</reference>
<accession>A0AAE1CDB8</accession>
<feature type="compositionally biased region" description="Polar residues" evidence="1">
    <location>
        <begin position="297"/>
        <end position="309"/>
    </location>
</feature>
<comment type="caution">
    <text evidence="2">The sequence shown here is derived from an EMBL/GenBank/DDBJ whole genome shotgun (WGS) entry which is preliminary data.</text>
</comment>
<dbReference type="AlphaFoldDB" id="A0AAE1CDB8"/>
<protein>
    <submittedName>
        <fullName evidence="2">Uncharacterized protein</fullName>
    </submittedName>
</protein>
<feature type="compositionally biased region" description="Pro residues" evidence="1">
    <location>
        <begin position="195"/>
        <end position="210"/>
    </location>
</feature>
<feature type="compositionally biased region" description="Polar residues" evidence="1">
    <location>
        <begin position="268"/>
        <end position="283"/>
    </location>
</feature>
<name>A0AAE1CDB8_9PEZI</name>
<feature type="region of interest" description="Disordered" evidence="1">
    <location>
        <begin position="437"/>
        <end position="468"/>
    </location>
</feature>
<sequence>MIAPIVLYGFDFNAQSHQTFNTPWGAAWLTKKYTDEEHEVFTWFRDDIAKQREIKYGNNIYVLFRALLHCSPHYGEDGFWHAIALGFSGGADKVQEMVSTLSRARRIQRTKPAGVPSETARAVDDWNSFVDSFKPIPRKFADPSLNSIAQQFYKNMERKVVNAARIPRGPSFSNKFNSYRPSEPEEEEAMSRRSPLPPSATPTLPPPPLPLTATTLIKAEKDIDSNNWDRLLGPGRKRSLSPPPPGPMASPRSKRPRQSTGDWPPPGQQDSHQPSPGSTSSGRFQPPRPREERYTDESSGPSHQLSMEENSVLRRKVASLENKKAELEGQLKGAAVIRELEREISGFRSGLKSMDSIMGTIMDSMQAIAETLDILKEDVSGLKARQASSKSETVGEVSDLKSQSAQPPPPCPGVNDTQSFFQPIQAIADSVKELRSEISDLKAQQQQQQQEQHKETPATVGPDLEGPIREQNDHIDRLAREMAQMRNSLAVSSATRPVPQNIRQAMAAAEQDLKHHRDIVQRFYDRMESSGSYGVSRAVTENAADLFLALDQGLQFAQLGQRN</sequence>
<evidence type="ECO:0000256" key="1">
    <source>
        <dbReference type="SAM" id="MobiDB-lite"/>
    </source>
</evidence>
<dbReference type="EMBL" id="JAULSO010000002">
    <property type="protein sequence ID" value="KAK3689553.1"/>
    <property type="molecule type" value="Genomic_DNA"/>
</dbReference>
<gene>
    <name evidence="2" type="ORF">B0T22DRAFT_376881</name>
</gene>
<feature type="region of interest" description="Disordered" evidence="1">
    <location>
        <begin position="383"/>
        <end position="418"/>
    </location>
</feature>
<dbReference type="Proteomes" id="UP001270362">
    <property type="component" value="Unassembled WGS sequence"/>
</dbReference>
<proteinExistence type="predicted"/>
<keyword evidence="3" id="KW-1185">Reference proteome</keyword>
<feature type="region of interest" description="Disordered" evidence="1">
    <location>
        <begin position="170"/>
        <end position="311"/>
    </location>
</feature>
<evidence type="ECO:0000313" key="2">
    <source>
        <dbReference type="EMBL" id="KAK3689553.1"/>
    </source>
</evidence>
<evidence type="ECO:0000313" key="3">
    <source>
        <dbReference type="Proteomes" id="UP001270362"/>
    </source>
</evidence>
<feature type="compositionally biased region" description="Polar residues" evidence="1">
    <location>
        <begin position="171"/>
        <end position="180"/>
    </location>
</feature>
<organism evidence="2 3">
    <name type="scientific">Podospora appendiculata</name>
    <dbReference type="NCBI Taxonomy" id="314037"/>
    <lineage>
        <taxon>Eukaryota</taxon>
        <taxon>Fungi</taxon>
        <taxon>Dikarya</taxon>
        <taxon>Ascomycota</taxon>
        <taxon>Pezizomycotina</taxon>
        <taxon>Sordariomycetes</taxon>
        <taxon>Sordariomycetidae</taxon>
        <taxon>Sordariales</taxon>
        <taxon>Podosporaceae</taxon>
        <taxon>Podospora</taxon>
    </lineage>
</organism>